<keyword evidence="6" id="KW-1185">Reference proteome</keyword>
<dbReference type="EMBL" id="MBEW02000002">
    <property type="protein sequence ID" value="RDY22048.1"/>
    <property type="molecule type" value="Genomic_DNA"/>
</dbReference>
<evidence type="ECO:0000256" key="2">
    <source>
        <dbReference type="PROSITE-ProRule" id="PRU01122"/>
    </source>
</evidence>
<dbReference type="GO" id="GO:0005524">
    <property type="term" value="F:ATP binding"/>
    <property type="evidence" value="ECO:0007669"/>
    <property type="project" value="UniProtKB-KW"/>
</dbReference>
<evidence type="ECO:0000313" key="5">
    <source>
        <dbReference type="EMBL" id="RDY22048.1"/>
    </source>
</evidence>
<keyword evidence="3" id="KW-0175">Coiled coil</keyword>
<dbReference type="Proteomes" id="UP000093352">
    <property type="component" value="Unassembled WGS sequence"/>
</dbReference>
<dbReference type="InterPro" id="IPR046843">
    <property type="entry name" value="LonB_AAA-LID"/>
</dbReference>
<sequence>MIKKYEVNSKDLTSDIKIKNHKFNTTLDFGKVKGNLGQKRACDALDYGMKMRIKGYNIFVSGLTGTGRSTYVHRLSDEFAKQNFDKKTIKDYIYVYNFKNQYEPICIELPAGEGKLFQTTIQKTFSKIKNELTKSFSSTKYINSYSKFESVYDEAVDKSLEKLNKKAKTKKIMYHAVDDGLVSVPINSDGSILSDDDMENLTHDDFIRYKNNISRLSTDLNKALDEIKNAQENYEKAIETFDKEIVQKILDNWFENLYVEYSYNKKIMEYLNDVEQDIIDNLDKFKMSEAKGRVIISSIAKSRDFFDRYKVNLFIDNSKADRLPVVTEINPTYYNLNGYLEYRNKQGSFYASFLDIKSGALHRANGGILIINVHDLLANPYSWDCIKRALNTQSVKIDSLSQHSAYIITTSLKPEKIDLNVKIILIGDYETYDLLYDYDENFSKLFRVLAEFDTQMDNTATNQKNFASIIKLKCEEKHIKQLDKEALFELIRYSNRLAEDKNKLSSMFNKIMDVIYEANFLSESQNEFITKDDIKNALKQKIYRNNMYQEHLYDMYKDGSLLIKIDGEEIGQINGLVVITEGDYTFGSVSKITASSYIGKEGIINIEREIKTSGSSHDKGIMTLAGYIGRRYGKEKNLSFTSSITFEQNYGYIDGDSASSTELYAIFSSIADIPLKQYIAVTGSVSQLGEIQPIGGVNEKIEGFYNICKLKGLTGNQGVIIPKLNVQNLVLNDEVIASCESGAFHIYAISTVDEGLEILTGLNKKQIDEKMNDTLQKFIDYFEADVDQQDD</sequence>
<dbReference type="EC" id="3.4.21.53" evidence="2"/>
<keyword evidence="5" id="KW-0547">Nucleotide-binding</keyword>
<comment type="caution">
    <text evidence="5">The sequence shown here is derived from an EMBL/GenBank/DDBJ whole genome shotgun (WGS) entry which is preliminary data.</text>
</comment>
<dbReference type="PROSITE" id="PS51786">
    <property type="entry name" value="LON_PROTEOLYTIC"/>
    <property type="match status" value="1"/>
</dbReference>
<keyword evidence="2" id="KW-0378">Hydrolase</keyword>
<organism evidence="5 6">
    <name type="scientific">Criibacterium bergeronii</name>
    <dbReference type="NCBI Taxonomy" id="1871336"/>
    <lineage>
        <taxon>Bacteria</taxon>
        <taxon>Bacillati</taxon>
        <taxon>Bacillota</taxon>
        <taxon>Clostridia</taxon>
        <taxon>Peptostreptococcales</taxon>
        <taxon>Filifactoraceae</taxon>
        <taxon>Criibacterium</taxon>
    </lineage>
</organism>
<dbReference type="InterPro" id="IPR008269">
    <property type="entry name" value="Lon_proteolytic"/>
</dbReference>
<feature type="active site" evidence="2">
    <location>
        <position position="700"/>
    </location>
</feature>
<dbReference type="Pfam" id="PF05362">
    <property type="entry name" value="Lon_C"/>
    <property type="match status" value="1"/>
</dbReference>
<dbReference type="Pfam" id="PF20436">
    <property type="entry name" value="LonB_AAA-LID"/>
    <property type="match status" value="1"/>
</dbReference>
<keyword evidence="5" id="KW-0067">ATP-binding</keyword>
<comment type="catalytic activity">
    <reaction evidence="2">
        <text>Hydrolysis of proteins in presence of ATP.</text>
        <dbReference type="EC" id="3.4.21.53"/>
    </reaction>
</comment>
<comment type="similarity">
    <text evidence="2">Belongs to the peptidase S16 family.</text>
</comment>
<dbReference type="GO" id="GO:0004252">
    <property type="term" value="F:serine-type endopeptidase activity"/>
    <property type="evidence" value="ECO:0007669"/>
    <property type="project" value="UniProtKB-UniRule"/>
</dbReference>
<dbReference type="InterPro" id="IPR027065">
    <property type="entry name" value="Lon_Prtase"/>
</dbReference>
<dbReference type="InterPro" id="IPR020568">
    <property type="entry name" value="Ribosomal_Su5_D2-typ_SF"/>
</dbReference>
<name>A0A1C0AGC6_9FIRM</name>
<accession>A0A1C0AGC6</accession>
<feature type="coiled-coil region" evidence="3">
    <location>
        <begin position="213"/>
        <end position="247"/>
    </location>
</feature>
<dbReference type="InterPro" id="IPR014721">
    <property type="entry name" value="Ribsml_uS5_D2-typ_fold_subgr"/>
</dbReference>
<dbReference type="SUPFAM" id="SSF54211">
    <property type="entry name" value="Ribosomal protein S5 domain 2-like"/>
    <property type="match status" value="1"/>
</dbReference>
<dbReference type="GO" id="GO:0004176">
    <property type="term" value="F:ATP-dependent peptidase activity"/>
    <property type="evidence" value="ECO:0007669"/>
    <property type="project" value="UniProtKB-UniRule"/>
</dbReference>
<protein>
    <recommendedName>
        <fullName evidence="2">endopeptidase La</fullName>
        <ecNumber evidence="2">3.4.21.53</ecNumber>
    </recommendedName>
</protein>
<dbReference type="Gene3D" id="1.10.8.60">
    <property type="match status" value="1"/>
</dbReference>
<gene>
    <name evidence="5" type="ORF">BBG48_001520</name>
</gene>
<keyword evidence="1 2" id="KW-0645">Protease</keyword>
<dbReference type="Pfam" id="PF13654">
    <property type="entry name" value="AAA_32"/>
    <property type="match status" value="1"/>
</dbReference>
<dbReference type="InterPro" id="IPR041699">
    <property type="entry name" value="AAA_32"/>
</dbReference>
<dbReference type="Gene3D" id="3.40.50.300">
    <property type="entry name" value="P-loop containing nucleotide triphosphate hydrolases"/>
    <property type="match status" value="2"/>
</dbReference>
<evidence type="ECO:0000256" key="1">
    <source>
        <dbReference type="ARBA" id="ARBA00022670"/>
    </source>
</evidence>
<evidence type="ECO:0000259" key="4">
    <source>
        <dbReference type="PROSITE" id="PS51786"/>
    </source>
</evidence>
<dbReference type="GO" id="GO:0030163">
    <property type="term" value="P:protein catabolic process"/>
    <property type="evidence" value="ECO:0007669"/>
    <property type="project" value="InterPro"/>
</dbReference>
<dbReference type="RefSeq" id="WP_068913793.1">
    <property type="nucleotide sequence ID" value="NZ_MBEW02000002.1"/>
</dbReference>
<dbReference type="InterPro" id="IPR027417">
    <property type="entry name" value="P-loop_NTPase"/>
</dbReference>
<reference evidence="5 6" key="1">
    <citation type="journal article" date="2016" name="Genome Announc.">
        <title>Draft Genome Sequence of Criibacterium bergeronii gen. nov., sp. nov., Strain CCRI-22567T, Isolated from a Vaginal Sample from a Woman with Bacterial Vaginosis.</title>
        <authorList>
            <person name="Maheux A.F."/>
            <person name="Berube E."/>
            <person name="Boudreau D.K."/>
            <person name="Raymond F."/>
            <person name="Corbeil J."/>
            <person name="Roy P.H."/>
            <person name="Boissinot M."/>
            <person name="Omar R.F."/>
        </authorList>
    </citation>
    <scope>NUCLEOTIDE SEQUENCE [LARGE SCALE GENOMIC DNA]</scope>
    <source>
        <strain evidence="5 6">CCRI-22567</strain>
    </source>
</reference>
<feature type="active site" evidence="2">
    <location>
        <position position="657"/>
    </location>
</feature>
<dbReference type="SUPFAM" id="SSF52540">
    <property type="entry name" value="P-loop containing nucleoside triphosphate hydrolases"/>
    <property type="match status" value="1"/>
</dbReference>
<dbReference type="PANTHER" id="PTHR10046">
    <property type="entry name" value="ATP DEPENDENT LON PROTEASE FAMILY MEMBER"/>
    <property type="match status" value="1"/>
</dbReference>
<dbReference type="AlphaFoldDB" id="A0A1C0AGC6"/>
<evidence type="ECO:0000256" key="3">
    <source>
        <dbReference type="SAM" id="Coils"/>
    </source>
</evidence>
<keyword evidence="2" id="KW-0720">Serine protease</keyword>
<proteinExistence type="inferred from homology"/>
<dbReference type="Pfam" id="PF20437">
    <property type="entry name" value="LonC_helical"/>
    <property type="match status" value="1"/>
</dbReference>
<dbReference type="PRINTS" id="PR00830">
    <property type="entry name" value="ENDOLAPTASE"/>
</dbReference>
<dbReference type="GO" id="GO:0006508">
    <property type="term" value="P:proteolysis"/>
    <property type="evidence" value="ECO:0007669"/>
    <property type="project" value="UniProtKB-KW"/>
</dbReference>
<evidence type="ECO:0000313" key="6">
    <source>
        <dbReference type="Proteomes" id="UP000093352"/>
    </source>
</evidence>
<dbReference type="Gene3D" id="3.30.230.10">
    <property type="match status" value="1"/>
</dbReference>
<feature type="domain" description="Lon proteolytic" evidence="4">
    <location>
        <begin position="567"/>
        <end position="762"/>
    </location>
</feature>
<dbReference type="InterPro" id="IPR046844">
    <property type="entry name" value="Lon-like_helical"/>
</dbReference>
<dbReference type="STRING" id="1871336.BBG48_07895"/>